<proteinExistence type="predicted"/>
<evidence type="ECO:0000313" key="2">
    <source>
        <dbReference type="EMBL" id="GME71472.1"/>
    </source>
</evidence>
<dbReference type="EMBL" id="BSXN01001078">
    <property type="protein sequence ID" value="GME71472.1"/>
    <property type="molecule type" value="Genomic_DNA"/>
</dbReference>
<dbReference type="AlphaFoldDB" id="A0A9W6T0V2"/>
<gene>
    <name evidence="2" type="ORF">Cboi02_000322500</name>
</gene>
<organism evidence="2 3">
    <name type="scientific">Candida boidinii</name>
    <name type="common">Yeast</name>
    <dbReference type="NCBI Taxonomy" id="5477"/>
    <lineage>
        <taxon>Eukaryota</taxon>
        <taxon>Fungi</taxon>
        <taxon>Dikarya</taxon>
        <taxon>Ascomycota</taxon>
        <taxon>Saccharomycotina</taxon>
        <taxon>Pichiomycetes</taxon>
        <taxon>Pichiales</taxon>
        <taxon>Pichiaceae</taxon>
        <taxon>Ogataea</taxon>
        <taxon>Ogataea/Candida clade</taxon>
    </lineage>
</organism>
<comment type="caution">
    <text evidence="2">The sequence shown here is derived from an EMBL/GenBank/DDBJ whole genome shotgun (WGS) entry which is preliminary data.</text>
</comment>
<evidence type="ECO:0000313" key="3">
    <source>
        <dbReference type="Proteomes" id="UP001165120"/>
    </source>
</evidence>
<keyword evidence="3" id="KW-1185">Reference proteome</keyword>
<accession>A0A9W6T0V2</accession>
<feature type="compositionally biased region" description="Low complexity" evidence="1">
    <location>
        <begin position="56"/>
        <end position="67"/>
    </location>
</feature>
<name>A0A9W6T0V2_CANBO</name>
<reference evidence="2" key="1">
    <citation type="submission" date="2023-04" db="EMBL/GenBank/DDBJ databases">
        <title>Candida boidinii NBRC 10035.</title>
        <authorList>
            <person name="Ichikawa N."/>
            <person name="Sato H."/>
            <person name="Tonouchi N."/>
        </authorList>
    </citation>
    <scope>NUCLEOTIDE SEQUENCE</scope>
    <source>
        <strain evidence="2">NBRC 10035</strain>
    </source>
</reference>
<feature type="region of interest" description="Disordered" evidence="1">
    <location>
        <begin position="46"/>
        <end position="67"/>
    </location>
</feature>
<sequence length="190" mass="22079">MESIVTPGIQRYKRSTYLNYSGDDEREGQETQRKIVMINGESNINPKISDFRSNKNESNNNNNNNGRLLGLKNKSDFIELNVEYKDFEFTKLISEDNETNSKIEDEIMDSPEFCTSVLEIDPTLSLNNLKDEKFLNYNTANDDKDTKGITKTSESHSPLYLNFQLITIVDDEQYQCDFGYESFYKEKIKN</sequence>
<evidence type="ECO:0000256" key="1">
    <source>
        <dbReference type="SAM" id="MobiDB-lite"/>
    </source>
</evidence>
<dbReference type="Proteomes" id="UP001165120">
    <property type="component" value="Unassembled WGS sequence"/>
</dbReference>
<protein>
    <submittedName>
        <fullName evidence="2">Unnamed protein product</fullName>
    </submittedName>
</protein>